<evidence type="ECO:0000313" key="4">
    <source>
        <dbReference type="Proteomes" id="UP000601435"/>
    </source>
</evidence>
<accession>A0A812QAP9</accession>
<dbReference type="PANTHER" id="PTHR47027">
    <property type="entry name" value="REVERSE TRANSCRIPTASE DOMAIN-CONTAINING PROTEIN"/>
    <property type="match status" value="1"/>
</dbReference>
<dbReference type="SUPFAM" id="SSF56219">
    <property type="entry name" value="DNase I-like"/>
    <property type="match status" value="1"/>
</dbReference>
<dbReference type="OrthoDB" id="416285at2759"/>
<dbReference type="EMBL" id="CAJNJA010016730">
    <property type="protein sequence ID" value="CAE7386898.1"/>
    <property type="molecule type" value="Genomic_DNA"/>
</dbReference>
<dbReference type="PROSITE" id="PS50878">
    <property type="entry name" value="RT_POL"/>
    <property type="match status" value="1"/>
</dbReference>
<feature type="compositionally biased region" description="Basic and acidic residues" evidence="1">
    <location>
        <begin position="1133"/>
        <end position="1148"/>
    </location>
</feature>
<dbReference type="SMART" id="SM00355">
    <property type="entry name" value="ZnF_C2H2"/>
    <property type="match status" value="3"/>
</dbReference>
<dbReference type="InterPro" id="IPR005135">
    <property type="entry name" value="Endo/exonuclease/phosphatase"/>
</dbReference>
<dbReference type="InterPro" id="IPR000477">
    <property type="entry name" value="RT_dom"/>
</dbReference>
<dbReference type="PANTHER" id="PTHR47027:SF20">
    <property type="entry name" value="REVERSE TRANSCRIPTASE-LIKE PROTEIN WITH RNA-DIRECTED DNA POLYMERASE DOMAIN"/>
    <property type="match status" value="1"/>
</dbReference>
<dbReference type="InterPro" id="IPR038765">
    <property type="entry name" value="Papain-like_cys_pep_sf"/>
</dbReference>
<dbReference type="GO" id="GO:0003824">
    <property type="term" value="F:catalytic activity"/>
    <property type="evidence" value="ECO:0007669"/>
    <property type="project" value="InterPro"/>
</dbReference>
<proteinExistence type="predicted"/>
<comment type="caution">
    <text evidence="3">The sequence shown here is derived from an EMBL/GenBank/DDBJ whole genome shotgun (WGS) entry which is preliminary data.</text>
</comment>
<dbReference type="Pfam" id="PF00078">
    <property type="entry name" value="RVT_1"/>
    <property type="match status" value="1"/>
</dbReference>
<feature type="region of interest" description="Disordered" evidence="1">
    <location>
        <begin position="1261"/>
        <end position="1300"/>
    </location>
</feature>
<dbReference type="Gene3D" id="3.90.70.10">
    <property type="entry name" value="Cysteine proteinases"/>
    <property type="match status" value="1"/>
</dbReference>
<dbReference type="InterPro" id="IPR013087">
    <property type="entry name" value="Znf_C2H2_type"/>
</dbReference>
<dbReference type="Proteomes" id="UP000601435">
    <property type="component" value="Unassembled WGS sequence"/>
</dbReference>
<evidence type="ECO:0000259" key="2">
    <source>
        <dbReference type="PROSITE" id="PS50878"/>
    </source>
</evidence>
<feature type="compositionally biased region" description="Polar residues" evidence="1">
    <location>
        <begin position="1261"/>
        <end position="1275"/>
    </location>
</feature>
<dbReference type="InterPro" id="IPR036691">
    <property type="entry name" value="Endo/exonu/phosph_ase_sf"/>
</dbReference>
<dbReference type="CDD" id="cd02257">
    <property type="entry name" value="Peptidase_C19"/>
    <property type="match status" value="1"/>
</dbReference>
<keyword evidence="4" id="KW-1185">Reference proteome</keyword>
<gene>
    <name evidence="3" type="primary">Pol</name>
    <name evidence="3" type="ORF">SNEC2469_LOCUS10493</name>
</gene>
<feature type="domain" description="Reverse transcriptase" evidence="2">
    <location>
        <begin position="570"/>
        <end position="879"/>
    </location>
</feature>
<dbReference type="SUPFAM" id="SSF54001">
    <property type="entry name" value="Cysteine proteinases"/>
    <property type="match status" value="1"/>
</dbReference>
<dbReference type="Pfam" id="PF03372">
    <property type="entry name" value="Exo_endo_phos"/>
    <property type="match status" value="1"/>
</dbReference>
<organism evidence="3 4">
    <name type="scientific">Symbiodinium necroappetens</name>
    <dbReference type="NCBI Taxonomy" id="1628268"/>
    <lineage>
        <taxon>Eukaryota</taxon>
        <taxon>Sar</taxon>
        <taxon>Alveolata</taxon>
        <taxon>Dinophyceae</taxon>
        <taxon>Suessiales</taxon>
        <taxon>Symbiodiniaceae</taxon>
        <taxon>Symbiodinium</taxon>
    </lineage>
</organism>
<dbReference type="Gene3D" id="3.60.10.10">
    <property type="entry name" value="Endonuclease/exonuclease/phosphatase"/>
    <property type="match status" value="1"/>
</dbReference>
<evidence type="ECO:0000256" key="1">
    <source>
        <dbReference type="SAM" id="MobiDB-lite"/>
    </source>
</evidence>
<name>A0A812QAP9_9DINO</name>
<feature type="region of interest" description="Disordered" evidence="1">
    <location>
        <begin position="1132"/>
        <end position="1155"/>
    </location>
</feature>
<evidence type="ECO:0000313" key="3">
    <source>
        <dbReference type="EMBL" id="CAE7386898.1"/>
    </source>
</evidence>
<reference evidence="3" key="1">
    <citation type="submission" date="2021-02" db="EMBL/GenBank/DDBJ databases">
        <authorList>
            <person name="Dougan E. K."/>
            <person name="Rhodes N."/>
            <person name="Thang M."/>
            <person name="Chan C."/>
        </authorList>
    </citation>
    <scope>NUCLEOTIDE SEQUENCE</scope>
</reference>
<sequence length="1753" mass="197981">MQNGGTYYRGRWHTLAELRVLEYTPTPPMPRSLRAQPRRRQARLPPVPCLSWNAGGLSSAVYQEFMAWLDGQSKYQIVMLQETHWPQSSDYTSGHWMCIHSASDPAEAHDSYAGVMIMLSKKHFRDPAVHELHKGRVLHVRATHVTTNTIVDILVVYQHVWRSHLTAQRNQELRGEIWQHLQTACAKMPARHFLLVGGDFNASVRPKRQEAGPASMPSKANPQDQQLNRLLTAHNLCALNTWGARPAYTHYSHTGETQIDYVLTRCVTAGQTSKMARPLVNFPVAGWRQAGHLPVQATLSIMPVHWRADIKGAQPLQYDKSALQAALSSDTAQVQSLRRSVQAAVAQVTQGDLHQVHHSINRILCQAVRQAFPAKPAEDFRISAHAGYRASARHVWHLYAQMKRARVATVGRLFQQWRCAAAFERASRALREQSKQLKRDAFQDKLRKAEAAAAIGDQRTLHGIVRSLTPAHRKLFSRLRDQDGKLLSKVEEAQALADQGRATYALFPDLPIAGPLTQALTITDEEVVQQFRTIKAGKAVPSHIAPAGMWKLCSDCLGPVFGAAFRKHFQQGSPGLLRGDLTDATMAMLPKPNKPAHVLANLRPIGLMAPTSKALAGILKHRMMEWQLPLLRHRPQYAYLPNRGTLDALFRVHKHVAEAQVLFRASRITRFGAYQGCKPRPFTGALSLSLDLSRAFDLTNRPKLFQALQNYKVPPAVIEVAHRLHFGSRFLYKAGNCRSSFVPSNGLKQGCKVAPCLWVWYTLALMDALEKQLPEGWVQNILTLFADDCWASWLLYSIDDLRCALRDLTVLLGTLEDFQMQINYGKTAVLLKFVGKQAKQALHDIIRLKNGAAHLCIVVKGVERLIPLKEEHDYLGSKVSYHNHREANLEHRVQSGQQRYHAVQRALTGRHVVSSAHRVRLWDACVSTSFLYSLPAVGLTEPSLRRLETRMLKHLRAILRLPVHLTRVQNEDVWQQAQVDPPGQRVLQALVSFRAKLDDRARQAPDITTDPALLKHVRFEEQRLRHLLQARIPLVVPCRQPDTTESWPCPHCNHVAPTSHALRIHCGLHHPEGPKTTVGQATTFDPTQHAVGGLPHCRLCGRRFQKWQNLRRHIEEGTCAALGGSSFVQQPHAEVEQRLAPPEQEKPPDAPAVEPQNTPLVLRPFFLKAWSRWDSLLAHPALRHELTRHCVICQMFIMDIKHIKQHIRRTHPAILSMHKAVTWISAQCCSNLALQLHTVSSGMTGSSLNPEADIFQHCMSQVAPQNGNPPKTETAPNKRPRQETQGRRGQRRPFAPFSQYVPANSDDQVQAMAKMIMRQEEIISELRVDKNLLLYFREDDFSILPGLYRVAREWSRQQEEGTSATTSPIRTLLLACLVQQLRDRINHMTADAEGIAKLQAAGWLNADKHWTRMRWCHQAKKLVQHPEAGVMQHQDLQAKIEFLLANLKGEVIQKFHSTKRLDALEDEQATAAVFFLSVSLRGALAAQVHETFVQLIGISALQLVGLSVKRATLKRPPLAQQIARIAYGLARATGDLWQGRAVIEELVDAWHQQDDLCALTAAHSWFSLQLPRFNPTTGDKTHQPYVVPGTLSLPTFVDATSQAIERHECLVHSVIRHHGDTFRAGHYTVLVRGSEDFLLDDDHPPRKALPRDLDDTSQSMYVLIMFLHGMDSMDWTDPIVYTERERGLSRQLYLLEIWIKQLVKDNDVLQERMDTLERRMSFILLRLPVGITAGGRNKVAPTRLPIELETLDD</sequence>
<protein>
    <submittedName>
        <fullName evidence="3">Pol protein</fullName>
    </submittedName>
</protein>